<organism evidence="1 2">
    <name type="scientific">Vibrio lentus</name>
    <dbReference type="NCBI Taxonomy" id="136468"/>
    <lineage>
        <taxon>Bacteria</taxon>
        <taxon>Pseudomonadati</taxon>
        <taxon>Pseudomonadota</taxon>
        <taxon>Gammaproteobacteria</taxon>
        <taxon>Vibrionales</taxon>
        <taxon>Vibrionaceae</taxon>
        <taxon>Vibrio</taxon>
    </lineage>
</organism>
<accession>A0A2N7IDG4</accession>
<dbReference type="AlphaFoldDB" id="A0A2N7IDG4"/>
<sequence length="61" mass="6939">MLKAECEVVNEGKHVLDDSLIIVALRHKGLFITRSVINNVIYWDGECNSTFLVKLQPQIVK</sequence>
<proteinExistence type="predicted"/>
<gene>
    <name evidence="1" type="ORF">BCT74_06650</name>
</gene>
<protein>
    <submittedName>
        <fullName evidence="1">Uncharacterized protein</fullName>
    </submittedName>
</protein>
<evidence type="ECO:0000313" key="2">
    <source>
        <dbReference type="Proteomes" id="UP000235746"/>
    </source>
</evidence>
<dbReference type="EMBL" id="MCYL01000024">
    <property type="protein sequence ID" value="PML55007.1"/>
    <property type="molecule type" value="Genomic_DNA"/>
</dbReference>
<name>A0A2N7IDG4_9VIBR</name>
<evidence type="ECO:0000313" key="1">
    <source>
        <dbReference type="EMBL" id="PML55007.1"/>
    </source>
</evidence>
<comment type="caution">
    <text evidence="1">The sequence shown here is derived from an EMBL/GenBank/DDBJ whole genome shotgun (WGS) entry which is preliminary data.</text>
</comment>
<dbReference type="Proteomes" id="UP000235746">
    <property type="component" value="Unassembled WGS sequence"/>
</dbReference>
<reference evidence="2" key="1">
    <citation type="submission" date="2016-07" db="EMBL/GenBank/DDBJ databases">
        <title>Nontailed viruses are major unrecognized killers of bacteria in the ocean.</title>
        <authorList>
            <person name="Kauffman K."/>
            <person name="Hussain F."/>
            <person name="Yang J."/>
            <person name="Arevalo P."/>
            <person name="Brown J."/>
            <person name="Cutler M."/>
            <person name="Kelly L."/>
            <person name="Polz M.F."/>
        </authorList>
    </citation>
    <scope>NUCLEOTIDE SEQUENCE [LARGE SCALE GENOMIC DNA]</scope>
    <source>
        <strain evidence="2">10N.261.51.B8</strain>
    </source>
</reference>